<sequence>MSDKQNRLVPRVYKLNGDIGYLACVHVKKEDITDALYRVLQDDFNDTLEQGRTYPQYGPLDHDEFASVFLLYDAVVGVIVHGSYGDDPNGIEAPGVLGDAPLKEALARFASPEHVGGFYYVKPNYPGRQRV</sequence>
<reference evidence="1" key="1">
    <citation type="submission" date="2023-03" db="EMBL/GenBank/DDBJ databases">
        <title>Mating type loci evolution in Malassezia.</title>
        <authorList>
            <person name="Coelho M.A."/>
        </authorList>
    </citation>
    <scope>NUCLEOTIDE SEQUENCE</scope>
    <source>
        <strain evidence="1">CBS 11721</strain>
    </source>
</reference>
<dbReference type="EMBL" id="CP119878">
    <property type="protein sequence ID" value="WFD34606.1"/>
    <property type="molecule type" value="Genomic_DNA"/>
</dbReference>
<name>A0AAF0JAS4_9BASI</name>
<protein>
    <submittedName>
        <fullName evidence="1">Uncharacterized protein</fullName>
    </submittedName>
</protein>
<dbReference type="AlphaFoldDB" id="A0AAF0JAS4"/>
<proteinExistence type="predicted"/>
<dbReference type="PANTHER" id="PTHR43138:SF1">
    <property type="entry name" value="N-ACETYLTRANSFERASE ACA1"/>
    <property type="match status" value="1"/>
</dbReference>
<evidence type="ECO:0000313" key="1">
    <source>
        <dbReference type="EMBL" id="WFD34606.1"/>
    </source>
</evidence>
<dbReference type="GO" id="GO:0005634">
    <property type="term" value="C:nucleus"/>
    <property type="evidence" value="ECO:0007669"/>
    <property type="project" value="TreeGrafter"/>
</dbReference>
<gene>
    <name evidence="1" type="ORF">MCUN1_001447</name>
</gene>
<evidence type="ECO:0000313" key="2">
    <source>
        <dbReference type="Proteomes" id="UP001219933"/>
    </source>
</evidence>
<accession>A0AAF0JAS4</accession>
<dbReference type="Gene3D" id="3.40.630.30">
    <property type="match status" value="1"/>
</dbReference>
<keyword evidence="2" id="KW-1185">Reference proteome</keyword>
<dbReference type="InterPro" id="IPR052742">
    <property type="entry name" value="Mito_N-acetyltransferase"/>
</dbReference>
<dbReference type="Proteomes" id="UP001219933">
    <property type="component" value="Chromosome 2"/>
</dbReference>
<organism evidence="1 2">
    <name type="scientific">Malassezia cuniculi</name>
    <dbReference type="NCBI Taxonomy" id="948313"/>
    <lineage>
        <taxon>Eukaryota</taxon>
        <taxon>Fungi</taxon>
        <taxon>Dikarya</taxon>
        <taxon>Basidiomycota</taxon>
        <taxon>Ustilaginomycotina</taxon>
        <taxon>Malasseziomycetes</taxon>
        <taxon>Malasseziales</taxon>
        <taxon>Malasseziaceae</taxon>
        <taxon>Malassezia</taxon>
    </lineage>
</organism>
<dbReference type="PANTHER" id="PTHR43138">
    <property type="entry name" value="ACETYLTRANSFERASE, GNAT FAMILY"/>
    <property type="match status" value="1"/>
</dbReference>